<dbReference type="InterPro" id="IPR013096">
    <property type="entry name" value="Cupin_2"/>
</dbReference>
<dbReference type="OrthoDB" id="305577at2157"/>
<dbReference type="Pfam" id="PF07883">
    <property type="entry name" value="Cupin_2"/>
    <property type="match status" value="1"/>
</dbReference>
<dbReference type="RefSeq" id="WP_089824745.1">
    <property type="nucleotide sequence ID" value="NZ_FODV01000006.1"/>
</dbReference>
<evidence type="ECO:0000313" key="3">
    <source>
        <dbReference type="Proteomes" id="UP000199126"/>
    </source>
</evidence>
<evidence type="ECO:0000313" key="2">
    <source>
        <dbReference type="EMBL" id="SEO85816.1"/>
    </source>
</evidence>
<dbReference type="Proteomes" id="UP000199126">
    <property type="component" value="Unassembled WGS sequence"/>
</dbReference>
<dbReference type="EMBL" id="FODV01000006">
    <property type="protein sequence ID" value="SEO85816.1"/>
    <property type="molecule type" value="Genomic_DNA"/>
</dbReference>
<keyword evidence="3" id="KW-1185">Reference proteome</keyword>
<dbReference type="InterPro" id="IPR014710">
    <property type="entry name" value="RmlC-like_jellyroll"/>
</dbReference>
<protein>
    <submittedName>
        <fullName evidence="2">Cupin domain-containing protein</fullName>
    </submittedName>
</protein>
<dbReference type="SUPFAM" id="SSF51182">
    <property type="entry name" value="RmlC-like cupins"/>
    <property type="match status" value="1"/>
</dbReference>
<evidence type="ECO:0000259" key="1">
    <source>
        <dbReference type="Pfam" id="PF07883"/>
    </source>
</evidence>
<feature type="domain" description="Cupin type-2" evidence="1">
    <location>
        <begin position="34"/>
        <end position="97"/>
    </location>
</feature>
<organism evidence="2 3">
    <name type="scientific">Halogranum amylolyticum</name>
    <dbReference type="NCBI Taxonomy" id="660520"/>
    <lineage>
        <taxon>Archaea</taxon>
        <taxon>Methanobacteriati</taxon>
        <taxon>Methanobacteriota</taxon>
        <taxon>Stenosarchaea group</taxon>
        <taxon>Halobacteria</taxon>
        <taxon>Halobacteriales</taxon>
        <taxon>Haloferacaceae</taxon>
    </lineage>
</organism>
<sequence>MTHTKVNYHDVEPISESMYFLRDALDCENLGVTVVEAEPGWSGKEHDHVESEHEEVYVLVDGDATLTVGDETLTLAVGDAVRVSPDEVRQLHVGDVASTLLVVGAP</sequence>
<reference evidence="3" key="1">
    <citation type="submission" date="2016-10" db="EMBL/GenBank/DDBJ databases">
        <authorList>
            <person name="Varghese N."/>
            <person name="Submissions S."/>
        </authorList>
    </citation>
    <scope>NUCLEOTIDE SEQUENCE [LARGE SCALE GENOMIC DNA]</scope>
    <source>
        <strain evidence="3">CGMCC 1.10121</strain>
    </source>
</reference>
<dbReference type="Gene3D" id="2.60.120.10">
    <property type="entry name" value="Jelly Rolls"/>
    <property type="match status" value="1"/>
</dbReference>
<name>A0A1H8T552_9EURY</name>
<proteinExistence type="predicted"/>
<dbReference type="InterPro" id="IPR011051">
    <property type="entry name" value="RmlC_Cupin_sf"/>
</dbReference>
<dbReference type="AlphaFoldDB" id="A0A1H8T552"/>
<accession>A0A1H8T552</accession>
<gene>
    <name evidence="2" type="ORF">SAMN04487948_10610</name>
</gene>